<evidence type="ECO:0000313" key="2">
    <source>
        <dbReference type="EMBL" id="QHZ50111.1"/>
    </source>
</evidence>
<name>A0A6C0QNU6_9BACL</name>
<keyword evidence="1" id="KW-0812">Transmembrane</keyword>
<feature type="transmembrane region" description="Helical" evidence="1">
    <location>
        <begin position="12"/>
        <end position="32"/>
    </location>
</feature>
<dbReference type="RefSeq" id="WP_036656183.1">
    <property type="nucleotide sequence ID" value="NZ_CP019717.1"/>
</dbReference>
<proteinExistence type="predicted"/>
<evidence type="ECO:0000313" key="3">
    <source>
        <dbReference type="Proteomes" id="UP000464330"/>
    </source>
</evidence>
<dbReference type="AlphaFoldDB" id="A0A6C0QNU6"/>
<gene>
    <name evidence="2" type="ORF">ERICV_00936</name>
</gene>
<feature type="transmembrane region" description="Helical" evidence="1">
    <location>
        <begin position="39"/>
        <end position="60"/>
    </location>
</feature>
<reference evidence="2 3" key="1">
    <citation type="journal article" date="2020" name="Int. J. Med. Microbiol.">
        <title>Discovery of Paenibacillus larvae ERIC V: Phenotypic and genomic comparison to genotypes ERIC I-IV reveal different inventories of virulence factors which correlate with epidemiological prevalences of American Foulbrood.</title>
        <authorList>
            <person name="Beims H."/>
            <person name="Bunk B."/>
            <person name="Erler S."/>
            <person name="Mohr K.I."/>
            <person name="Sproer C."/>
            <person name="Pradella S."/>
            <person name="Gunther G."/>
            <person name="Rohde M."/>
            <person name="von der Ohe W."/>
            <person name="Steinert M."/>
        </authorList>
    </citation>
    <scope>NUCLEOTIDE SEQUENCE [LARGE SCALE GENOMIC DNA]</scope>
    <source>
        <strain evidence="2">Eric_V</strain>
    </source>
</reference>
<dbReference type="Proteomes" id="UP000464330">
    <property type="component" value="Chromosome"/>
</dbReference>
<keyword evidence="1" id="KW-0472">Membrane</keyword>
<protein>
    <submittedName>
        <fullName evidence="2">Uncharacterized protein</fullName>
    </submittedName>
</protein>
<feature type="transmembrane region" description="Helical" evidence="1">
    <location>
        <begin position="83"/>
        <end position="102"/>
    </location>
</feature>
<accession>A0A6C0QNU6</accession>
<sequence>MSSDFIDFLGHVVWIFLLLTFLASLTALIISLVKKRFKFFFFSLLNIFAEISGIIIDVYGELQYKQLRTPLERWPRALDDGKWWPIYVTAMFLFIIVWWVIVCKKIYSRISQ</sequence>
<organism evidence="2 3">
    <name type="scientific">Paenibacillus larvae subsp. larvae</name>
    <dbReference type="NCBI Taxonomy" id="147375"/>
    <lineage>
        <taxon>Bacteria</taxon>
        <taxon>Bacillati</taxon>
        <taxon>Bacillota</taxon>
        <taxon>Bacilli</taxon>
        <taxon>Bacillales</taxon>
        <taxon>Paenibacillaceae</taxon>
        <taxon>Paenibacillus</taxon>
    </lineage>
</organism>
<evidence type="ECO:0000256" key="1">
    <source>
        <dbReference type="SAM" id="Phobius"/>
    </source>
</evidence>
<keyword evidence="1" id="KW-1133">Transmembrane helix</keyword>
<dbReference type="EMBL" id="CP019717">
    <property type="protein sequence ID" value="QHZ50111.1"/>
    <property type="molecule type" value="Genomic_DNA"/>
</dbReference>